<keyword evidence="2" id="KW-0479">Metal-binding</keyword>
<evidence type="ECO:0000313" key="5">
    <source>
        <dbReference type="EMBL" id="MEY9473169.1"/>
    </source>
</evidence>
<dbReference type="InterPro" id="IPR016084">
    <property type="entry name" value="Haem_Oase-like_multi-hlx"/>
</dbReference>
<name>A0ABV4GPJ2_9BRAD</name>
<reference evidence="5 6" key="1">
    <citation type="submission" date="2024-07" db="EMBL/GenBank/DDBJ databases">
        <title>Genomic Encyclopedia of Type Strains, Phase V (KMG-V): Genome sequencing to study the core and pangenomes of soil and plant-associated prokaryotes.</title>
        <authorList>
            <person name="Whitman W."/>
        </authorList>
    </citation>
    <scope>NUCLEOTIDE SEQUENCE [LARGE SCALE GENOMIC DNA]</scope>
    <source>
        <strain evidence="5 6">USDA 222</strain>
    </source>
</reference>
<dbReference type="Pfam" id="PF04828">
    <property type="entry name" value="GFA"/>
    <property type="match status" value="1"/>
</dbReference>
<dbReference type="PROSITE" id="PS51891">
    <property type="entry name" value="CENP_V_GFA"/>
    <property type="match status" value="1"/>
</dbReference>
<dbReference type="InterPro" id="IPR006913">
    <property type="entry name" value="CENP-V/GFA"/>
</dbReference>
<protein>
    <recommendedName>
        <fullName evidence="4">CENP-V/GFA domain-containing protein</fullName>
    </recommendedName>
</protein>
<dbReference type="InterPro" id="IPR052355">
    <property type="entry name" value="CENP-V-like"/>
</dbReference>
<evidence type="ECO:0000256" key="3">
    <source>
        <dbReference type="ARBA" id="ARBA00022833"/>
    </source>
</evidence>
<dbReference type="Gene3D" id="2.170.150.70">
    <property type="match status" value="1"/>
</dbReference>
<keyword evidence="6" id="KW-1185">Reference proteome</keyword>
<dbReference type="PANTHER" id="PTHR28620:SF1">
    <property type="entry name" value="CENP-V_GFA DOMAIN-CONTAINING PROTEIN"/>
    <property type="match status" value="1"/>
</dbReference>
<dbReference type="Proteomes" id="UP001565474">
    <property type="component" value="Unassembled WGS sequence"/>
</dbReference>
<organism evidence="5 6">
    <name type="scientific">Bradyrhizobium yuanmingense</name>
    <dbReference type="NCBI Taxonomy" id="108015"/>
    <lineage>
        <taxon>Bacteria</taxon>
        <taxon>Pseudomonadati</taxon>
        <taxon>Pseudomonadota</taxon>
        <taxon>Alphaproteobacteria</taxon>
        <taxon>Hyphomicrobiales</taxon>
        <taxon>Nitrobacteraceae</taxon>
        <taxon>Bradyrhizobium</taxon>
    </lineage>
</organism>
<evidence type="ECO:0000313" key="6">
    <source>
        <dbReference type="Proteomes" id="UP001565474"/>
    </source>
</evidence>
<dbReference type="InterPro" id="IPR011057">
    <property type="entry name" value="Mss4-like_sf"/>
</dbReference>
<accession>A0ABV4GPJ2</accession>
<dbReference type="PANTHER" id="PTHR28620">
    <property type="entry name" value="CENTROMERE PROTEIN V"/>
    <property type="match status" value="1"/>
</dbReference>
<feature type="domain" description="CENP-V/GFA" evidence="4">
    <location>
        <begin position="289"/>
        <end position="401"/>
    </location>
</feature>
<evidence type="ECO:0000256" key="1">
    <source>
        <dbReference type="ARBA" id="ARBA00005495"/>
    </source>
</evidence>
<dbReference type="Gene3D" id="1.20.910.10">
    <property type="entry name" value="Heme oxygenase-like"/>
    <property type="match status" value="1"/>
</dbReference>
<keyword evidence="3" id="KW-0862">Zinc</keyword>
<proteinExistence type="inferred from homology"/>
<dbReference type="SUPFAM" id="SSF51316">
    <property type="entry name" value="Mss4-like"/>
    <property type="match status" value="1"/>
</dbReference>
<sequence length="427" mass="48525">MARTRSCSVRDRSLLICRGHMTSQASRAAADQPPKICCEYLTEQARALFGPHPFAAQMSEDQVASLLPEYLAMSQAFPYLQAGSQRDLIFDAMHHNRDIARDIELTSVVANFICWDETGGHGRILQGGKAALPDILLTKNFHSNLLKKDASQLLGRAILPNYTSRTKQYLHSLYAGLSSKDSLVRCAYMVAFELHAADMIQSLWTTLAKTFKAQPDDLEYFRSHVGGEDPAEKYHGEMTGRLIGELVQPDRSGRFLDEFFRAYRISVQWCRDLIGIAARTGDDHSEIQHHGRCHCGSIKFYVRAPRELSGVRCNCSICQMSGFIHLLVTGDKLRIERGEEFLTTYQFNKNIARHTFCRLCGVKPFYRPRSNPSGFSVNIRCLDRSTIARVRITEFDGEHWEQAFVSMHQDPESCFEDQRSELAWRAQ</sequence>
<evidence type="ECO:0000259" key="4">
    <source>
        <dbReference type="PROSITE" id="PS51891"/>
    </source>
</evidence>
<evidence type="ECO:0000256" key="2">
    <source>
        <dbReference type="ARBA" id="ARBA00022723"/>
    </source>
</evidence>
<dbReference type="EMBL" id="JBGBZN010000002">
    <property type="protein sequence ID" value="MEY9473169.1"/>
    <property type="molecule type" value="Genomic_DNA"/>
</dbReference>
<comment type="similarity">
    <text evidence="1">Belongs to the Gfa family.</text>
</comment>
<gene>
    <name evidence="5" type="ORF">ABH992_005568</name>
</gene>
<comment type="caution">
    <text evidence="5">The sequence shown here is derived from an EMBL/GenBank/DDBJ whole genome shotgun (WGS) entry which is preliminary data.</text>
</comment>